<sequence length="101" mass="11374">MDTESVETEASESETVEGNIGADYEVELDSDVELEGDEDEQLSRECNEFRKFVDDANKPLFPGCTRHTKMNVLVRLYNLKAKHGMSDAASRKAVQGWQFQG</sequence>
<gene>
    <name evidence="2" type="ORF">RchiOBHm_Chr5g0020851</name>
</gene>
<name>A0A2P6Q7F0_ROSCH</name>
<protein>
    <submittedName>
        <fullName evidence="2">Uncharacterized protein</fullName>
    </submittedName>
</protein>
<feature type="compositionally biased region" description="Acidic residues" evidence="1">
    <location>
        <begin position="1"/>
        <end position="15"/>
    </location>
</feature>
<comment type="caution">
    <text evidence="2">The sequence shown here is derived from an EMBL/GenBank/DDBJ whole genome shotgun (WGS) entry which is preliminary data.</text>
</comment>
<evidence type="ECO:0000313" key="2">
    <source>
        <dbReference type="EMBL" id="PRQ30092.1"/>
    </source>
</evidence>
<accession>A0A2P6Q7F0</accession>
<keyword evidence="3" id="KW-1185">Reference proteome</keyword>
<evidence type="ECO:0000313" key="3">
    <source>
        <dbReference type="Proteomes" id="UP000238479"/>
    </source>
</evidence>
<dbReference type="AlphaFoldDB" id="A0A2P6Q7F0"/>
<dbReference type="EMBL" id="PDCK01000043">
    <property type="protein sequence ID" value="PRQ30092.1"/>
    <property type="molecule type" value="Genomic_DNA"/>
</dbReference>
<evidence type="ECO:0000256" key="1">
    <source>
        <dbReference type="SAM" id="MobiDB-lite"/>
    </source>
</evidence>
<feature type="region of interest" description="Disordered" evidence="1">
    <location>
        <begin position="1"/>
        <end position="23"/>
    </location>
</feature>
<reference evidence="2 3" key="1">
    <citation type="journal article" date="2018" name="Nat. Genet.">
        <title>The Rosa genome provides new insights in the design of modern roses.</title>
        <authorList>
            <person name="Bendahmane M."/>
        </authorList>
    </citation>
    <scope>NUCLEOTIDE SEQUENCE [LARGE SCALE GENOMIC DNA]</scope>
    <source>
        <strain evidence="3">cv. Old Blush</strain>
    </source>
</reference>
<dbReference type="Gramene" id="PRQ30092">
    <property type="protein sequence ID" value="PRQ30092"/>
    <property type="gene ID" value="RchiOBHm_Chr5g0020851"/>
</dbReference>
<proteinExistence type="predicted"/>
<dbReference type="Proteomes" id="UP000238479">
    <property type="component" value="Chromosome 5"/>
</dbReference>
<organism evidence="2 3">
    <name type="scientific">Rosa chinensis</name>
    <name type="common">China rose</name>
    <dbReference type="NCBI Taxonomy" id="74649"/>
    <lineage>
        <taxon>Eukaryota</taxon>
        <taxon>Viridiplantae</taxon>
        <taxon>Streptophyta</taxon>
        <taxon>Embryophyta</taxon>
        <taxon>Tracheophyta</taxon>
        <taxon>Spermatophyta</taxon>
        <taxon>Magnoliopsida</taxon>
        <taxon>eudicotyledons</taxon>
        <taxon>Gunneridae</taxon>
        <taxon>Pentapetalae</taxon>
        <taxon>rosids</taxon>
        <taxon>fabids</taxon>
        <taxon>Rosales</taxon>
        <taxon>Rosaceae</taxon>
        <taxon>Rosoideae</taxon>
        <taxon>Rosoideae incertae sedis</taxon>
        <taxon>Rosa</taxon>
    </lineage>
</organism>